<evidence type="ECO:0000313" key="1">
    <source>
        <dbReference type="EMBL" id="MBX16195.1"/>
    </source>
</evidence>
<name>A0A2P2LE02_RHIMU</name>
<protein>
    <submittedName>
        <fullName evidence="1">Uncharacterized protein</fullName>
    </submittedName>
</protein>
<accession>A0A2P2LE02</accession>
<organism evidence="1">
    <name type="scientific">Rhizophora mucronata</name>
    <name type="common">Asiatic mangrove</name>
    <dbReference type="NCBI Taxonomy" id="61149"/>
    <lineage>
        <taxon>Eukaryota</taxon>
        <taxon>Viridiplantae</taxon>
        <taxon>Streptophyta</taxon>
        <taxon>Embryophyta</taxon>
        <taxon>Tracheophyta</taxon>
        <taxon>Spermatophyta</taxon>
        <taxon>Magnoliopsida</taxon>
        <taxon>eudicotyledons</taxon>
        <taxon>Gunneridae</taxon>
        <taxon>Pentapetalae</taxon>
        <taxon>rosids</taxon>
        <taxon>fabids</taxon>
        <taxon>Malpighiales</taxon>
        <taxon>Rhizophoraceae</taxon>
        <taxon>Rhizophora</taxon>
    </lineage>
</organism>
<proteinExistence type="predicted"/>
<reference evidence="1" key="1">
    <citation type="submission" date="2018-02" db="EMBL/GenBank/DDBJ databases">
        <title>Rhizophora mucronata_Transcriptome.</title>
        <authorList>
            <person name="Meera S.P."/>
            <person name="Sreeshan A."/>
            <person name="Augustine A."/>
        </authorList>
    </citation>
    <scope>NUCLEOTIDE SEQUENCE</scope>
    <source>
        <tissue evidence="1">Leaf</tissue>
    </source>
</reference>
<sequence length="77" mass="8973">MFLKFRFSMSMGDKQDACMPFYISVHGCLIQQREHLTGNKYFRMSKCLGEHISALTAPCCSDIKYKMVKNRSFCFSK</sequence>
<dbReference type="AlphaFoldDB" id="A0A2P2LE02"/>
<dbReference type="EMBL" id="GGEC01035711">
    <property type="protein sequence ID" value="MBX16195.1"/>
    <property type="molecule type" value="Transcribed_RNA"/>
</dbReference>